<accession>A0A8J4VAC5</accession>
<name>A0A8J4VAC5_9ROSI</name>
<protein>
    <submittedName>
        <fullName evidence="1">Uncharacterized protein</fullName>
    </submittedName>
</protein>
<dbReference type="AlphaFoldDB" id="A0A8J4VAC5"/>
<evidence type="ECO:0000313" key="2">
    <source>
        <dbReference type="Proteomes" id="UP000737018"/>
    </source>
</evidence>
<gene>
    <name evidence="1" type="ORF">CMV_026506</name>
</gene>
<keyword evidence="2" id="KW-1185">Reference proteome</keyword>
<organism evidence="1 2">
    <name type="scientific">Castanea mollissima</name>
    <name type="common">Chinese chestnut</name>
    <dbReference type="NCBI Taxonomy" id="60419"/>
    <lineage>
        <taxon>Eukaryota</taxon>
        <taxon>Viridiplantae</taxon>
        <taxon>Streptophyta</taxon>
        <taxon>Embryophyta</taxon>
        <taxon>Tracheophyta</taxon>
        <taxon>Spermatophyta</taxon>
        <taxon>Magnoliopsida</taxon>
        <taxon>eudicotyledons</taxon>
        <taxon>Gunneridae</taxon>
        <taxon>Pentapetalae</taxon>
        <taxon>rosids</taxon>
        <taxon>fabids</taxon>
        <taxon>Fagales</taxon>
        <taxon>Fagaceae</taxon>
        <taxon>Castanea</taxon>
    </lineage>
</organism>
<dbReference type="Proteomes" id="UP000737018">
    <property type="component" value="Unassembled WGS sequence"/>
</dbReference>
<sequence>MNPTLEELLRLIHPVFFLNGALHTAAMTSRHCFIMSFEIRALKYILVNGWVDFFPIIECYIEGDEMSMECKIMEKEEY</sequence>
<dbReference type="EMBL" id="JRKL02007895">
    <property type="protein sequence ID" value="KAF3947350.1"/>
    <property type="molecule type" value="Genomic_DNA"/>
</dbReference>
<proteinExistence type="predicted"/>
<evidence type="ECO:0000313" key="1">
    <source>
        <dbReference type="EMBL" id="KAF3947350.1"/>
    </source>
</evidence>
<comment type="caution">
    <text evidence="1">The sequence shown here is derived from an EMBL/GenBank/DDBJ whole genome shotgun (WGS) entry which is preliminary data.</text>
</comment>
<reference evidence="1" key="1">
    <citation type="submission" date="2020-03" db="EMBL/GenBank/DDBJ databases">
        <title>Castanea mollissima Vanexum genome sequencing.</title>
        <authorList>
            <person name="Staton M."/>
        </authorList>
    </citation>
    <scope>NUCLEOTIDE SEQUENCE</scope>
    <source>
        <tissue evidence="1">Leaf</tissue>
    </source>
</reference>